<dbReference type="Proteomes" id="UP000717624">
    <property type="component" value="Unassembled WGS sequence"/>
</dbReference>
<keyword evidence="6" id="KW-1185">Reference proteome</keyword>
<dbReference type="Pfam" id="PF00392">
    <property type="entry name" value="GntR"/>
    <property type="match status" value="1"/>
</dbReference>
<evidence type="ECO:0000313" key="6">
    <source>
        <dbReference type="Proteomes" id="UP000717624"/>
    </source>
</evidence>
<dbReference type="PANTHER" id="PTHR43537">
    <property type="entry name" value="TRANSCRIPTIONAL REGULATOR, GNTR FAMILY"/>
    <property type="match status" value="1"/>
</dbReference>
<dbReference type="Gene3D" id="1.20.120.530">
    <property type="entry name" value="GntR ligand-binding domain-like"/>
    <property type="match status" value="1"/>
</dbReference>
<evidence type="ECO:0000259" key="4">
    <source>
        <dbReference type="PROSITE" id="PS50949"/>
    </source>
</evidence>
<protein>
    <submittedName>
        <fullName evidence="5">DNA-binding GntR family transcriptional regulator</fullName>
    </submittedName>
</protein>
<dbReference type="GO" id="GO:0003700">
    <property type="term" value="F:DNA-binding transcription factor activity"/>
    <property type="evidence" value="ECO:0007669"/>
    <property type="project" value="InterPro"/>
</dbReference>
<dbReference type="EMBL" id="JAFBEB010000003">
    <property type="protein sequence ID" value="MBM7589588.1"/>
    <property type="molecule type" value="Genomic_DNA"/>
</dbReference>
<evidence type="ECO:0000256" key="1">
    <source>
        <dbReference type="ARBA" id="ARBA00023015"/>
    </source>
</evidence>
<dbReference type="SMART" id="SM00345">
    <property type="entry name" value="HTH_GNTR"/>
    <property type="match status" value="1"/>
</dbReference>
<dbReference type="InterPro" id="IPR008920">
    <property type="entry name" value="TF_FadR/GntR_C"/>
</dbReference>
<dbReference type="GO" id="GO:0003677">
    <property type="term" value="F:DNA binding"/>
    <property type="evidence" value="ECO:0007669"/>
    <property type="project" value="UniProtKB-KW"/>
</dbReference>
<dbReference type="SUPFAM" id="SSF46785">
    <property type="entry name" value="Winged helix' DNA-binding domain"/>
    <property type="match status" value="1"/>
</dbReference>
<proteinExistence type="predicted"/>
<sequence length="213" mass="24937">MTRPMENAYQFIKERILDGSYKPSQKITEVELSEAIGVSRNTIKKALLKLEQENLVEIENNKGAYIKSFTLEEILNYLEIREVLEGLVARTAAKNISESELETLEAILQQMEAHLQQNRFDEYSNLNKEFHQIIYQASKNQQAVEIINVIRTQLSRYHFRTILIPGRNEHSFREHTKIYQALKVRDEKLAEETVMHHIANVRTTINDNYSFLV</sequence>
<dbReference type="Gene3D" id="1.10.10.10">
    <property type="entry name" value="Winged helix-like DNA-binding domain superfamily/Winged helix DNA-binding domain"/>
    <property type="match status" value="1"/>
</dbReference>
<dbReference type="InterPro" id="IPR036388">
    <property type="entry name" value="WH-like_DNA-bd_sf"/>
</dbReference>
<dbReference type="InterPro" id="IPR011711">
    <property type="entry name" value="GntR_C"/>
</dbReference>
<dbReference type="PRINTS" id="PR00035">
    <property type="entry name" value="HTHGNTR"/>
</dbReference>
<dbReference type="InterPro" id="IPR000524">
    <property type="entry name" value="Tscrpt_reg_HTH_GntR"/>
</dbReference>
<dbReference type="InterPro" id="IPR036390">
    <property type="entry name" value="WH_DNA-bd_sf"/>
</dbReference>
<feature type="domain" description="HTH gntR-type" evidence="4">
    <location>
        <begin position="2"/>
        <end position="69"/>
    </location>
</feature>
<comment type="caution">
    <text evidence="5">The sequence shown here is derived from an EMBL/GenBank/DDBJ whole genome shotgun (WGS) entry which is preliminary data.</text>
</comment>
<dbReference type="SMART" id="SM00895">
    <property type="entry name" value="FCD"/>
    <property type="match status" value="1"/>
</dbReference>
<dbReference type="PROSITE" id="PS50949">
    <property type="entry name" value="HTH_GNTR"/>
    <property type="match status" value="1"/>
</dbReference>
<dbReference type="RefSeq" id="WP_204517316.1">
    <property type="nucleotide sequence ID" value="NZ_BAABIN010000038.1"/>
</dbReference>
<dbReference type="AlphaFoldDB" id="A0A938XXR4"/>
<dbReference type="Pfam" id="PF07729">
    <property type="entry name" value="FCD"/>
    <property type="match status" value="1"/>
</dbReference>
<dbReference type="SUPFAM" id="SSF48008">
    <property type="entry name" value="GntR ligand-binding domain-like"/>
    <property type="match status" value="1"/>
</dbReference>
<dbReference type="PRINTS" id="PR00598">
    <property type="entry name" value="HTHMARR"/>
</dbReference>
<evidence type="ECO:0000256" key="3">
    <source>
        <dbReference type="ARBA" id="ARBA00023163"/>
    </source>
</evidence>
<evidence type="ECO:0000256" key="2">
    <source>
        <dbReference type="ARBA" id="ARBA00023125"/>
    </source>
</evidence>
<accession>A0A938XXR4</accession>
<keyword evidence="1" id="KW-0805">Transcription regulation</keyword>
<dbReference type="PANTHER" id="PTHR43537:SF5">
    <property type="entry name" value="UXU OPERON TRANSCRIPTIONAL REGULATOR"/>
    <property type="match status" value="1"/>
</dbReference>
<dbReference type="InterPro" id="IPR000835">
    <property type="entry name" value="HTH_MarR-typ"/>
</dbReference>
<organism evidence="5 6">
    <name type="scientific">Brevibacillus fulvus</name>
    <dbReference type="NCBI Taxonomy" id="1125967"/>
    <lineage>
        <taxon>Bacteria</taxon>
        <taxon>Bacillati</taxon>
        <taxon>Bacillota</taxon>
        <taxon>Bacilli</taxon>
        <taxon>Bacillales</taxon>
        <taxon>Paenibacillaceae</taxon>
        <taxon>Brevibacillus</taxon>
    </lineage>
</organism>
<keyword evidence="3" id="KW-0804">Transcription</keyword>
<dbReference type="CDD" id="cd07377">
    <property type="entry name" value="WHTH_GntR"/>
    <property type="match status" value="1"/>
</dbReference>
<gene>
    <name evidence="5" type="ORF">JOD01_001188</name>
</gene>
<evidence type="ECO:0000313" key="5">
    <source>
        <dbReference type="EMBL" id="MBM7589588.1"/>
    </source>
</evidence>
<keyword evidence="2 5" id="KW-0238">DNA-binding</keyword>
<reference evidence="5" key="1">
    <citation type="submission" date="2021-01" db="EMBL/GenBank/DDBJ databases">
        <title>Genomic Encyclopedia of Type Strains, Phase IV (KMG-IV): sequencing the most valuable type-strain genomes for metagenomic binning, comparative biology and taxonomic classification.</title>
        <authorList>
            <person name="Goeker M."/>
        </authorList>
    </citation>
    <scope>NUCLEOTIDE SEQUENCE</scope>
    <source>
        <strain evidence="5">DSM 25523</strain>
    </source>
</reference>
<name>A0A938XXR4_9BACL</name>